<feature type="region of interest" description="Disordered" evidence="7">
    <location>
        <begin position="453"/>
        <end position="576"/>
    </location>
</feature>
<comment type="caution">
    <text evidence="10">The sequence shown here is derived from an EMBL/GenBank/DDBJ whole genome shotgun (WGS) entry which is preliminary data.</text>
</comment>
<evidence type="ECO:0000256" key="6">
    <source>
        <dbReference type="PROSITE-ProRule" id="PRU01193"/>
    </source>
</evidence>
<protein>
    <recommendedName>
        <fullName evidence="9">CNNM transmembrane domain-containing protein</fullName>
    </recommendedName>
</protein>
<name>A0A1Y2F7Z8_PROLT</name>
<dbReference type="PROSITE" id="PS51846">
    <property type="entry name" value="CNNM"/>
    <property type="match status" value="1"/>
</dbReference>
<dbReference type="Gene3D" id="3.10.580.10">
    <property type="entry name" value="CBS-domain"/>
    <property type="match status" value="1"/>
</dbReference>
<dbReference type="GO" id="GO:0030026">
    <property type="term" value="P:intracellular manganese ion homeostasis"/>
    <property type="evidence" value="ECO:0007669"/>
    <property type="project" value="TreeGrafter"/>
</dbReference>
<evidence type="ECO:0000256" key="3">
    <source>
        <dbReference type="ARBA" id="ARBA00022737"/>
    </source>
</evidence>
<dbReference type="EMBL" id="MCFI01000014">
    <property type="protein sequence ID" value="ORY80028.1"/>
    <property type="molecule type" value="Genomic_DNA"/>
</dbReference>
<keyword evidence="3" id="KW-0677">Repeat</keyword>
<feature type="compositionally biased region" description="Basic and acidic residues" evidence="7">
    <location>
        <begin position="649"/>
        <end position="660"/>
    </location>
</feature>
<keyword evidence="5 6" id="KW-0472">Membrane</keyword>
<accession>A0A1Y2F7Z8</accession>
<keyword evidence="11" id="KW-1185">Reference proteome</keyword>
<comment type="subcellular location">
    <subcellularLocation>
        <location evidence="1">Membrane</location>
        <topology evidence="1">Multi-pass membrane protein</topology>
    </subcellularLocation>
</comment>
<evidence type="ECO:0000256" key="2">
    <source>
        <dbReference type="ARBA" id="ARBA00022692"/>
    </source>
</evidence>
<evidence type="ECO:0000256" key="1">
    <source>
        <dbReference type="ARBA" id="ARBA00004141"/>
    </source>
</evidence>
<feature type="region of interest" description="Disordered" evidence="7">
    <location>
        <begin position="601"/>
        <end position="660"/>
    </location>
</feature>
<evidence type="ECO:0000313" key="10">
    <source>
        <dbReference type="EMBL" id="ORY80028.1"/>
    </source>
</evidence>
<evidence type="ECO:0000256" key="5">
    <source>
        <dbReference type="ARBA" id="ARBA00023136"/>
    </source>
</evidence>
<feature type="compositionally biased region" description="Basic and acidic residues" evidence="7">
    <location>
        <begin position="496"/>
        <end position="507"/>
    </location>
</feature>
<evidence type="ECO:0000256" key="4">
    <source>
        <dbReference type="ARBA" id="ARBA00022989"/>
    </source>
</evidence>
<feature type="compositionally biased region" description="Basic residues" evidence="7">
    <location>
        <begin position="615"/>
        <end position="625"/>
    </location>
</feature>
<feature type="compositionally biased region" description="Low complexity" evidence="7">
    <location>
        <begin position="472"/>
        <end position="490"/>
    </location>
</feature>
<keyword evidence="2 6" id="KW-0812">Transmembrane</keyword>
<dbReference type="Pfam" id="PF01595">
    <property type="entry name" value="CNNM"/>
    <property type="match status" value="1"/>
</dbReference>
<evidence type="ECO:0000259" key="9">
    <source>
        <dbReference type="PROSITE" id="PS51846"/>
    </source>
</evidence>
<sequence>MASPPRPCPSLQHDAAFFSIFAFDTQRICIHNSNQVCACSISTGRPRTPSRSQEHALDSVFLLQPDSGNSSLAHPDVPDEQPGSPQFWWKLGVSVVLILGGGVFAGLTIALMGQDIINLQVLAESGEERERRHAAKVLSLLKRGKHWVLVTLLLCNVLTNESLPIVMDSILPGGLYAVAISTVSIVIFGEIIPQSLCVRYGLPIGAAFVAPMLGLMYIMYPVAYPIAKLLDYLLGDDEGTVYKKAGLKTLVTLHKTLGADRLNEDEVTIITAVLDLKDKSVGSVMTPIEDVFTMSADTILDEPMVDTILKEGYSRIPIYQPGNPTNFVGMLLVKILITYDPDDRVPVSNFTLATLPETRPEVSCLDILNFFQEGKSHMVLVSERPGEPAGALGLLTCEDIIEELIGEEIVDESDVYIDVHQKTRRLDAAPLRKGHRINFTSLERRKTDLNLLTGGKQATGKPLFRPANVAHNPTETKTTKVTIKPTTNVNLTPSKSGERPGLRDAGQRDLSASPGYGTTSERAAMHDNLNNSDVEDQQDQSYQTDEEEADEQRPLLLQVPQDRHLHGRKTSRVRSGSIIETTVEQPDGTIKMVVGCTHDHHNAMSDAESSDSGYSRRKNGHKVNRSARPASARSHSSGGSMRDSPLLKLDGDQKKANRKG</sequence>
<dbReference type="RefSeq" id="XP_040724162.1">
    <property type="nucleotide sequence ID" value="XM_040870614.1"/>
</dbReference>
<dbReference type="PANTHER" id="PTHR12064:SF97">
    <property type="entry name" value="METAL TRANSPORTER CNNM-5"/>
    <property type="match status" value="1"/>
</dbReference>
<dbReference type="Proteomes" id="UP000193685">
    <property type="component" value="Unassembled WGS sequence"/>
</dbReference>
<dbReference type="GO" id="GO:0005737">
    <property type="term" value="C:cytoplasm"/>
    <property type="evidence" value="ECO:0007669"/>
    <property type="project" value="TreeGrafter"/>
</dbReference>
<dbReference type="OrthoDB" id="5353557at2759"/>
<proteinExistence type="predicted"/>
<dbReference type="GeneID" id="63787213"/>
<dbReference type="STRING" id="56484.A0A1Y2F7Z8"/>
<gene>
    <name evidence="10" type="ORF">BCR37DRAFT_388387</name>
</gene>
<feature type="compositionally biased region" description="Low complexity" evidence="7">
    <location>
        <begin position="626"/>
        <end position="640"/>
    </location>
</feature>
<dbReference type="CDD" id="cd04590">
    <property type="entry name" value="CBS_pair_CorC_HlyC_assoc"/>
    <property type="match status" value="1"/>
</dbReference>
<evidence type="ECO:0000256" key="8">
    <source>
        <dbReference type="SAM" id="Phobius"/>
    </source>
</evidence>
<dbReference type="AlphaFoldDB" id="A0A1Y2F7Z8"/>
<feature type="domain" description="CNNM transmembrane" evidence="9">
    <location>
        <begin position="83"/>
        <end position="266"/>
    </location>
</feature>
<evidence type="ECO:0000313" key="11">
    <source>
        <dbReference type="Proteomes" id="UP000193685"/>
    </source>
</evidence>
<feature type="compositionally biased region" description="Acidic residues" evidence="7">
    <location>
        <begin position="533"/>
        <end position="550"/>
    </location>
</feature>
<feature type="transmembrane region" description="Helical" evidence="8">
    <location>
        <begin position="87"/>
        <end position="112"/>
    </location>
</feature>
<dbReference type="GO" id="GO:0016020">
    <property type="term" value="C:membrane"/>
    <property type="evidence" value="ECO:0007669"/>
    <property type="project" value="UniProtKB-SubCell"/>
</dbReference>
<organism evidence="10 11">
    <name type="scientific">Protomyces lactucae-debilis</name>
    <dbReference type="NCBI Taxonomy" id="2754530"/>
    <lineage>
        <taxon>Eukaryota</taxon>
        <taxon>Fungi</taxon>
        <taxon>Dikarya</taxon>
        <taxon>Ascomycota</taxon>
        <taxon>Taphrinomycotina</taxon>
        <taxon>Taphrinomycetes</taxon>
        <taxon>Taphrinales</taxon>
        <taxon>Protomycetaceae</taxon>
        <taxon>Protomyces</taxon>
    </lineage>
</organism>
<dbReference type="GO" id="GO:0010960">
    <property type="term" value="P:magnesium ion homeostasis"/>
    <property type="evidence" value="ECO:0007669"/>
    <property type="project" value="InterPro"/>
</dbReference>
<dbReference type="InterPro" id="IPR002550">
    <property type="entry name" value="CNNM"/>
</dbReference>
<keyword evidence="4 6" id="KW-1133">Transmembrane helix</keyword>
<feature type="transmembrane region" description="Helical" evidence="8">
    <location>
        <begin position="200"/>
        <end position="220"/>
    </location>
</feature>
<dbReference type="PANTHER" id="PTHR12064">
    <property type="entry name" value="METAL TRANSPORTER CNNM"/>
    <property type="match status" value="1"/>
</dbReference>
<dbReference type="InterPro" id="IPR044751">
    <property type="entry name" value="Ion_transp-like_CBS"/>
</dbReference>
<reference evidence="10 11" key="1">
    <citation type="submission" date="2016-07" db="EMBL/GenBank/DDBJ databases">
        <title>Pervasive Adenine N6-methylation of Active Genes in Fungi.</title>
        <authorList>
            <consortium name="DOE Joint Genome Institute"/>
            <person name="Mondo S.J."/>
            <person name="Dannebaum R.O."/>
            <person name="Kuo R.C."/>
            <person name="Labutti K."/>
            <person name="Haridas S."/>
            <person name="Kuo A."/>
            <person name="Salamov A."/>
            <person name="Ahrendt S.R."/>
            <person name="Lipzen A."/>
            <person name="Sullivan W."/>
            <person name="Andreopoulos W.B."/>
            <person name="Clum A."/>
            <person name="Lindquist E."/>
            <person name="Daum C."/>
            <person name="Ramamoorthy G.K."/>
            <person name="Gryganskyi A."/>
            <person name="Culley D."/>
            <person name="Magnuson J.K."/>
            <person name="James T.Y."/>
            <person name="O'Malley M.A."/>
            <person name="Stajich J.E."/>
            <person name="Spatafora J.W."/>
            <person name="Visel A."/>
            <person name="Grigoriev I.V."/>
        </authorList>
    </citation>
    <scope>NUCLEOTIDE SEQUENCE [LARGE SCALE GENOMIC DNA]</scope>
    <source>
        <strain evidence="10 11">12-1054</strain>
    </source>
</reference>
<dbReference type="InterPro" id="IPR045095">
    <property type="entry name" value="ACDP"/>
</dbReference>
<dbReference type="InterPro" id="IPR046342">
    <property type="entry name" value="CBS_dom_sf"/>
</dbReference>
<feature type="transmembrane region" description="Helical" evidence="8">
    <location>
        <begin position="173"/>
        <end position="193"/>
    </location>
</feature>
<dbReference type="FunFam" id="3.10.580.10:FF:000006">
    <property type="entry name" value="DUF21 and CBS domain protein"/>
    <property type="match status" value="1"/>
</dbReference>
<evidence type="ECO:0000256" key="7">
    <source>
        <dbReference type="SAM" id="MobiDB-lite"/>
    </source>
</evidence>
<dbReference type="SUPFAM" id="SSF54631">
    <property type="entry name" value="CBS-domain pair"/>
    <property type="match status" value="1"/>
</dbReference>